<dbReference type="InterPro" id="IPR006446">
    <property type="entry name" value="RhaTrfase"/>
</dbReference>
<evidence type="ECO:0000259" key="4">
    <source>
        <dbReference type="Pfam" id="PF00535"/>
    </source>
</evidence>
<feature type="domain" description="Glycosyltransferase 2-like" evidence="4">
    <location>
        <begin position="29"/>
        <end position="175"/>
    </location>
</feature>
<dbReference type="InterPro" id="IPR001173">
    <property type="entry name" value="Glyco_trans_2-like"/>
</dbReference>
<evidence type="ECO:0000256" key="3">
    <source>
        <dbReference type="ARBA" id="ARBA00022679"/>
    </source>
</evidence>
<reference evidence="5" key="1">
    <citation type="submission" date="2022-02" db="EMBL/GenBank/DDBJ databases">
        <title>Emergence and expansion in Europe of a Vibrio aestuarianus clonal complex pathogenic for oysters.</title>
        <authorList>
            <person name="Mesnil A."/>
            <person name="Travers M.-A."/>
        </authorList>
    </citation>
    <scope>NUCLEOTIDE SEQUENCE</scope>
    <source>
        <strain evidence="5">U29</strain>
    </source>
</reference>
<dbReference type="InterPro" id="IPR029044">
    <property type="entry name" value="Nucleotide-diphossugar_trans"/>
</dbReference>
<keyword evidence="3" id="KW-0808">Transferase</keyword>
<dbReference type="SUPFAM" id="SSF53448">
    <property type="entry name" value="Nucleotide-diphospho-sugar transferases"/>
    <property type="match status" value="1"/>
</dbReference>
<keyword evidence="2" id="KW-0328">Glycosyltransferase</keyword>
<dbReference type="EMBL" id="CP118709">
    <property type="protein sequence ID" value="WGK81275.1"/>
    <property type="molecule type" value="Genomic_DNA"/>
</dbReference>
<sequence length="301" mass="34075">MIKNPPQVAAIIITHSPNLDVLFNLIHFLSSQCSKIYVVDDGSPEKFELTTLALEVIQLPNNFGIATAQNIGLKQAIDDGFDDFVLFDQDSLPSTTMISDLLQARWKACEDGLQVAAVGPVHIDQDSLDNSVFISTQQGNIDKIKVPDPQYSKVTYASCDFLIASGCLISKAALDSVGYMEDDLFIDCVDIEWGFRANSKDLRCIAAFDAKMYHKIGEVPLKLFGKELTTHSPLRHYYFYRNFYRLLKRPYVPSCWKKYTLVKSLMQAIAFTLFLRPRLQHLKYIVKGIFHGIINRSGKYE</sequence>
<dbReference type="Pfam" id="PF00535">
    <property type="entry name" value="Glycos_transf_2"/>
    <property type="match status" value="1"/>
</dbReference>
<evidence type="ECO:0000313" key="5">
    <source>
        <dbReference type="EMBL" id="WGK81275.1"/>
    </source>
</evidence>
<organism evidence="5 6">
    <name type="scientific">Vibrio aestuarianus</name>
    <dbReference type="NCBI Taxonomy" id="28171"/>
    <lineage>
        <taxon>Bacteria</taxon>
        <taxon>Pseudomonadati</taxon>
        <taxon>Pseudomonadota</taxon>
        <taxon>Gammaproteobacteria</taxon>
        <taxon>Vibrionales</taxon>
        <taxon>Vibrionaceae</taxon>
        <taxon>Vibrio</taxon>
    </lineage>
</organism>
<comment type="similarity">
    <text evidence="1">Belongs to the glycosyltransferase 2 family.</text>
</comment>
<gene>
    <name evidence="5" type="ORF">PYE51_11630</name>
</gene>
<evidence type="ECO:0000256" key="2">
    <source>
        <dbReference type="ARBA" id="ARBA00022676"/>
    </source>
</evidence>
<dbReference type="CDD" id="cd02526">
    <property type="entry name" value="GT2_RfbF_like"/>
    <property type="match status" value="1"/>
</dbReference>
<dbReference type="GO" id="GO:0016757">
    <property type="term" value="F:glycosyltransferase activity"/>
    <property type="evidence" value="ECO:0007669"/>
    <property type="project" value="UniProtKB-KW"/>
</dbReference>
<dbReference type="Proteomes" id="UP001239257">
    <property type="component" value="Chromosome 1"/>
</dbReference>
<accession>A0AAX3U3X2</accession>
<dbReference type="PANTHER" id="PTHR43179:SF12">
    <property type="entry name" value="GALACTOFURANOSYLTRANSFERASE GLFT2"/>
    <property type="match status" value="1"/>
</dbReference>
<dbReference type="Gene3D" id="3.90.550.10">
    <property type="entry name" value="Spore Coat Polysaccharide Biosynthesis Protein SpsA, Chain A"/>
    <property type="match status" value="1"/>
</dbReference>
<dbReference type="RefSeq" id="WP_301064451.1">
    <property type="nucleotide sequence ID" value="NZ_CP118709.1"/>
</dbReference>
<name>A0AAX3U3X2_9VIBR</name>
<protein>
    <submittedName>
        <fullName evidence="5">Glycosyltransferase family 2 protein</fullName>
    </submittedName>
</protein>
<evidence type="ECO:0000256" key="1">
    <source>
        <dbReference type="ARBA" id="ARBA00006739"/>
    </source>
</evidence>
<evidence type="ECO:0000313" key="6">
    <source>
        <dbReference type="Proteomes" id="UP001239257"/>
    </source>
</evidence>
<dbReference type="AlphaFoldDB" id="A0AAX3U3X2"/>
<dbReference type="NCBIfam" id="TIGR01556">
    <property type="entry name" value="rhamnosyltran"/>
    <property type="match status" value="1"/>
</dbReference>
<proteinExistence type="inferred from homology"/>
<dbReference type="PANTHER" id="PTHR43179">
    <property type="entry name" value="RHAMNOSYLTRANSFERASE WBBL"/>
    <property type="match status" value="1"/>
</dbReference>